<dbReference type="InterPro" id="IPR028098">
    <property type="entry name" value="Glyco_trans_4-like_N"/>
</dbReference>
<accession>A0A557RLS3</accession>
<comment type="caution">
    <text evidence="3">The sequence shown here is derived from an EMBL/GenBank/DDBJ whole genome shotgun (WGS) entry which is preliminary data.</text>
</comment>
<evidence type="ECO:0000259" key="2">
    <source>
        <dbReference type="Pfam" id="PF13579"/>
    </source>
</evidence>
<dbReference type="Pfam" id="PF13692">
    <property type="entry name" value="Glyco_trans_1_4"/>
    <property type="match status" value="1"/>
</dbReference>
<dbReference type="PANTHER" id="PTHR12526">
    <property type="entry name" value="GLYCOSYLTRANSFERASE"/>
    <property type="match status" value="1"/>
</dbReference>
<dbReference type="SUPFAM" id="SSF53756">
    <property type="entry name" value="UDP-Glycosyltransferase/glycogen phosphorylase"/>
    <property type="match status" value="2"/>
</dbReference>
<protein>
    <submittedName>
        <fullName evidence="3">Glycosyltransferase family 4 protein</fullName>
    </submittedName>
</protein>
<dbReference type="PANTHER" id="PTHR12526:SF625">
    <property type="entry name" value="PHOSPHATIDYLINOSITOL GLYCAN-CLASS A"/>
    <property type="match status" value="1"/>
</dbReference>
<dbReference type="AlphaFoldDB" id="A0A557RLS3"/>
<dbReference type="GO" id="GO:1901135">
    <property type="term" value="P:carbohydrate derivative metabolic process"/>
    <property type="evidence" value="ECO:0007669"/>
    <property type="project" value="UniProtKB-ARBA"/>
</dbReference>
<gene>
    <name evidence="3" type="ORF">FPL11_00010</name>
</gene>
<keyword evidence="4" id="KW-1185">Reference proteome</keyword>
<proteinExistence type="predicted"/>
<dbReference type="Gene3D" id="3.40.50.2000">
    <property type="entry name" value="Glycogen Phosphorylase B"/>
    <property type="match status" value="3"/>
</dbReference>
<feature type="domain" description="Glycosyl transferase family 1" evidence="1">
    <location>
        <begin position="225"/>
        <end position="379"/>
    </location>
</feature>
<evidence type="ECO:0000313" key="3">
    <source>
        <dbReference type="EMBL" id="TVO66131.1"/>
    </source>
</evidence>
<dbReference type="RefSeq" id="WP_144233724.1">
    <property type="nucleotide sequence ID" value="NZ_VMKP01000001.1"/>
</dbReference>
<reference evidence="3 4" key="1">
    <citation type="submission" date="2019-07" db="EMBL/GenBank/DDBJ databases">
        <title>Reclasification of Spiribacter aquaticus.</title>
        <authorList>
            <person name="Leon M.J."/>
            <person name="Sanchez-Porro C."/>
            <person name="Ventosa A."/>
        </authorList>
    </citation>
    <scope>NUCLEOTIDE SEQUENCE [LARGE SCALE GENOMIC DNA]</scope>
    <source>
        <strain evidence="3 4">SP30</strain>
    </source>
</reference>
<evidence type="ECO:0000259" key="1">
    <source>
        <dbReference type="Pfam" id="PF00534"/>
    </source>
</evidence>
<organism evidence="3 4">
    <name type="scientific">Spiribacter aquaticus</name>
    <dbReference type="NCBI Taxonomy" id="1935996"/>
    <lineage>
        <taxon>Bacteria</taxon>
        <taxon>Pseudomonadati</taxon>
        <taxon>Pseudomonadota</taxon>
        <taxon>Gammaproteobacteria</taxon>
        <taxon>Chromatiales</taxon>
        <taxon>Ectothiorhodospiraceae</taxon>
        <taxon>Spiribacter</taxon>
    </lineage>
</organism>
<feature type="domain" description="Glycosyltransferase subfamily 4-like N-terminal" evidence="2">
    <location>
        <begin position="416"/>
        <end position="606"/>
    </location>
</feature>
<keyword evidence="3" id="KW-0808">Transferase</keyword>
<dbReference type="Proteomes" id="UP000316688">
    <property type="component" value="Unassembled WGS sequence"/>
</dbReference>
<dbReference type="Pfam" id="PF00534">
    <property type="entry name" value="Glycos_transf_1"/>
    <property type="match status" value="1"/>
</dbReference>
<name>A0A557RLS3_9GAMM</name>
<dbReference type="CDD" id="cd03801">
    <property type="entry name" value="GT4_PimA-like"/>
    <property type="match status" value="2"/>
</dbReference>
<sequence length="805" mass="87895">MHIAILAPSPVPYTIGGAEYLWWGLLETINAAGEHQADLIKIPSPDRSLGELIQSYRRFAELDLDHFDLVISTKYPAWMISHPNHVVYLQHKLRGLYDTYPAHLPTALPDAADLPAAARPLIERLANGPARREELPALWEELAALEAVDPALTEIPGPLVRAVVHYLDRIGLQPPAIQRYLAISENVTRRKDYFPVGVPVEVVHHPSHREPEPAMEVDSGDDNGNAVKDKPILFTASRLDSPKRLDLLIRAFRRIKADAELHIAGTGPVEAELQRLAAGDPRIRLLGWQSDAAIAEGYRRAAFVPFIPYDEDYGLITIEAMQVGRAVLTTTDAGGVNEFVVDGETGRSVEPTESALAAAMQDLLADPAATAAMGDAARAKVADIGWPQTVDALINPSAQRPRLVVATTFPVFPPMGGGPSRIYHLYRELSRWADITLVTLTGEASEAGTYPLGPGYREVRVAKSRRQRLQEQVMGRRLKASVDDIVAMDNPDATPALREALTAACQNADLVVASHHYLYPLIRSVWRGPLWYEAHNLEAEMKAAVLAPALEKGSAAARRALARVEAVERDCARDADCVLAVSAEEREALVDRYGIDRDKVLLAPNGTDTQAIAYTDPAQRRVNQQAYGVEGRFTALFMGSWHGPNIDAVWHIAGIAAACPGMDFLLMGNVCDAPLGELPPNCYRLGRVSEAEKRRWLATADCALNPMTSGAGSNLKLVEYAAAGLPVITTPFGNRGVGLKANIECLEGEVRLFPDILARLRAGEPHAGTQLVEKARRRVTDTYDWGVVAVVVREHLPLPAGTDWR</sequence>
<dbReference type="Pfam" id="PF13579">
    <property type="entry name" value="Glyco_trans_4_4"/>
    <property type="match status" value="1"/>
</dbReference>
<dbReference type="GO" id="GO:0016757">
    <property type="term" value="F:glycosyltransferase activity"/>
    <property type="evidence" value="ECO:0007669"/>
    <property type="project" value="InterPro"/>
</dbReference>
<dbReference type="EMBL" id="VMKP01000001">
    <property type="protein sequence ID" value="TVO66131.1"/>
    <property type="molecule type" value="Genomic_DNA"/>
</dbReference>
<evidence type="ECO:0000313" key="4">
    <source>
        <dbReference type="Proteomes" id="UP000316688"/>
    </source>
</evidence>
<dbReference type="InterPro" id="IPR001296">
    <property type="entry name" value="Glyco_trans_1"/>
</dbReference>